<dbReference type="AlphaFoldDB" id="A0A1A3H1R2"/>
<evidence type="ECO:0000313" key="1">
    <source>
        <dbReference type="EMBL" id="OBJ42232.1"/>
    </source>
</evidence>
<dbReference type="Proteomes" id="UP000093898">
    <property type="component" value="Unassembled WGS sequence"/>
</dbReference>
<protein>
    <submittedName>
        <fullName evidence="1">Uncharacterized protein</fullName>
    </submittedName>
</protein>
<name>A0A1A3H1R2_MYCMU</name>
<comment type="caution">
    <text evidence="1">The sequence shown here is derived from an EMBL/GenBank/DDBJ whole genome shotgun (WGS) entry which is preliminary data.</text>
</comment>
<proteinExistence type="predicted"/>
<dbReference type="EMBL" id="LZLC01000107">
    <property type="protein sequence ID" value="OBJ42232.1"/>
    <property type="molecule type" value="Genomic_DNA"/>
</dbReference>
<evidence type="ECO:0000313" key="2">
    <source>
        <dbReference type="Proteomes" id="UP000093898"/>
    </source>
</evidence>
<organism evidence="1 2">
    <name type="scientific">Mycolicibacterium mucogenicum</name>
    <name type="common">Mycobacterium mucogenicum</name>
    <dbReference type="NCBI Taxonomy" id="56689"/>
    <lineage>
        <taxon>Bacteria</taxon>
        <taxon>Bacillati</taxon>
        <taxon>Actinomycetota</taxon>
        <taxon>Actinomycetes</taxon>
        <taxon>Mycobacteriales</taxon>
        <taxon>Mycobacteriaceae</taxon>
        <taxon>Mycolicibacterium</taxon>
    </lineage>
</organism>
<accession>A0A1A3H1R2</accession>
<gene>
    <name evidence="1" type="ORF">A5630_21230</name>
</gene>
<sequence>MTVLITDDAVTAAQSAFCGDLLVRIAANRHKYKIAVHRAATLGDDLLDPIAAPDGFDCVLDDFDTCLQMSFVQPLGHPRRCPIGNR</sequence>
<reference evidence="2" key="1">
    <citation type="submission" date="2016-06" db="EMBL/GenBank/DDBJ databases">
        <authorList>
            <person name="Sutton G."/>
            <person name="Brinkac L."/>
            <person name="Sanka R."/>
            <person name="Adams M."/>
            <person name="Lau E."/>
            <person name="Garcia-Basteiro A."/>
            <person name="Lopez-Varela E."/>
            <person name="Palencia S."/>
        </authorList>
    </citation>
    <scope>NUCLEOTIDE SEQUENCE [LARGE SCALE GENOMIC DNA]</scope>
    <source>
        <strain evidence="2">1127319.6</strain>
    </source>
</reference>